<evidence type="ECO:0000259" key="4">
    <source>
        <dbReference type="PROSITE" id="PS50887"/>
    </source>
</evidence>
<dbReference type="SUPFAM" id="SSF55073">
    <property type="entry name" value="Nucleotide cyclase"/>
    <property type="match status" value="1"/>
</dbReference>
<dbReference type="InterPro" id="IPR043128">
    <property type="entry name" value="Rev_trsase/Diguanyl_cyclase"/>
</dbReference>
<protein>
    <submittedName>
        <fullName evidence="6">Diguanylate cyclase/phosphodiesterase with CBS domains</fullName>
    </submittedName>
</protein>
<dbReference type="eggNOG" id="COG2200">
    <property type="taxonomic scope" value="Bacteria"/>
</dbReference>
<feature type="domain" description="CBS" evidence="5">
    <location>
        <begin position="527"/>
        <end position="587"/>
    </location>
</feature>
<keyword evidence="1" id="KW-0129">CBS domain</keyword>
<feature type="region of interest" description="Disordered" evidence="2">
    <location>
        <begin position="765"/>
        <end position="784"/>
    </location>
</feature>
<accession>F3YWD0</accession>
<evidence type="ECO:0000313" key="6">
    <source>
        <dbReference type="EMBL" id="EGJ49316.1"/>
    </source>
</evidence>
<dbReference type="Pfam" id="PF00563">
    <property type="entry name" value="EAL"/>
    <property type="match status" value="1"/>
</dbReference>
<proteinExistence type="predicted"/>
<evidence type="ECO:0000256" key="1">
    <source>
        <dbReference type="PROSITE-ProRule" id="PRU00703"/>
    </source>
</evidence>
<dbReference type="STRING" id="690850.Desaf_0968"/>
<dbReference type="Gene3D" id="3.20.20.450">
    <property type="entry name" value="EAL domain"/>
    <property type="match status" value="1"/>
</dbReference>
<dbReference type="InterPro" id="IPR000160">
    <property type="entry name" value="GGDEF_dom"/>
</dbReference>
<dbReference type="InterPro" id="IPR001633">
    <property type="entry name" value="EAL_dom"/>
</dbReference>
<dbReference type="InterPro" id="IPR000644">
    <property type="entry name" value="CBS_dom"/>
</dbReference>
<feature type="domain" description="EAL" evidence="3">
    <location>
        <begin position="188"/>
        <end position="438"/>
    </location>
</feature>
<dbReference type="PROSITE" id="PS50883">
    <property type="entry name" value="EAL"/>
    <property type="match status" value="1"/>
</dbReference>
<dbReference type="InterPro" id="IPR029787">
    <property type="entry name" value="Nucleotide_cyclase"/>
</dbReference>
<evidence type="ECO:0000313" key="7">
    <source>
        <dbReference type="Proteomes" id="UP000007844"/>
    </source>
</evidence>
<dbReference type="NCBIfam" id="TIGR00254">
    <property type="entry name" value="GGDEF"/>
    <property type="match status" value="1"/>
</dbReference>
<dbReference type="HOGENOM" id="CLU_015702_2_0_7"/>
<feature type="domain" description="GGDEF" evidence="4">
    <location>
        <begin position="615"/>
        <end position="767"/>
    </location>
</feature>
<dbReference type="SMART" id="SM00052">
    <property type="entry name" value="EAL"/>
    <property type="match status" value="1"/>
</dbReference>
<dbReference type="SUPFAM" id="SSF141868">
    <property type="entry name" value="EAL domain-like"/>
    <property type="match status" value="1"/>
</dbReference>
<dbReference type="PANTHER" id="PTHR33121:SF76">
    <property type="entry name" value="SIGNALING PROTEIN"/>
    <property type="match status" value="1"/>
</dbReference>
<dbReference type="eggNOG" id="COG2199">
    <property type="taxonomic scope" value="Bacteria"/>
</dbReference>
<gene>
    <name evidence="6" type="ORF">Desaf_0968</name>
</gene>
<dbReference type="EMBL" id="CP003221">
    <property type="protein sequence ID" value="EGJ49316.1"/>
    <property type="molecule type" value="Genomic_DNA"/>
</dbReference>
<dbReference type="InterPro" id="IPR035919">
    <property type="entry name" value="EAL_sf"/>
</dbReference>
<dbReference type="SUPFAM" id="SSF54631">
    <property type="entry name" value="CBS-domain pair"/>
    <property type="match status" value="1"/>
</dbReference>
<name>F3YWD0_DESAF</name>
<sequence>MLESMRSLSAVPPVAGRNMHEHARTQHSFGFLRQNERRKIEAVLDEGGGFWLFYFEIDNYSIFRSLLGADVGQTLLNLMERELSAMSKEFLRDCALEFHERLEPGSFLVLCAAPESCREEFPASLAAFRLHLKGALKRESLRLSGQVLDVLTGCARLWLPRRGSLEGAIYAALCDAQRTARGQLDGSKLALMGEFRELIEGQRLGAVYQPIVNLSSGAIDAWEALTRGPKGSHFHSPSVLFDFAEEVGQVFQLERSCREAAIRGLDGLEPEQKLFLNIHPRTLVSPDFSPGETLGLLEKHGMAPRQVVFEITERHCVKDFTLFHRTLEHYRGQGYQVAVDDVGTGYSGLWSIAEIRPDYLKIDMSLVRNIDTNPVKRALLETFVAFADKIGCRLIAEGVETPAELSTLMYMGVHYGQGYHLARPAQPKPLSIAVLPRRGVSRGVLASLELKCSLPLRDVAEPAQTVTPDSPVHEVRQLLHGSEAISAVVVVDGELPRGLVMSHHLDRALSTPYGLSLYSHRDVTRIMDPAPLTAEADTPVEVVARKAMGREKFKIYDHIIVTERGRYVGIASVQRILDTLALVQVEMAKGANPLTGLPGNVSIERELEARSAAGGTFSIVYADLDNFKAFNDTYGFPEGDKVILLLSRITAWAMRRHGASGDFLGHVGGDDFVLVTRPEKAERICKAVARCFGRHVRRHYPRYDRERGYVTAKDRSGRITDFPLVSVSLAIVDCLGQCSLDSIGRRAAEMKNFAKTLPGNSWARDRRSPLGCGEKKEEAVVAES</sequence>
<dbReference type="AlphaFoldDB" id="F3YWD0"/>
<evidence type="ECO:0000256" key="2">
    <source>
        <dbReference type="SAM" id="MobiDB-lite"/>
    </source>
</evidence>
<dbReference type="CDD" id="cd01949">
    <property type="entry name" value="GGDEF"/>
    <property type="match status" value="1"/>
</dbReference>
<reference evidence="6 7" key="1">
    <citation type="journal article" date="2011" name="J. Bacteriol.">
        <title>Genome sequence of the mercury-methylating and pleomorphic Desulfovibrio africanus Strain Walvis Bay.</title>
        <authorList>
            <person name="Brown S.D."/>
            <person name="Wall J.D."/>
            <person name="Kucken A.M."/>
            <person name="Gilmour C.C."/>
            <person name="Podar M."/>
            <person name="Brandt C.C."/>
            <person name="Teshima H."/>
            <person name="Detter J.C."/>
            <person name="Han C.S."/>
            <person name="Land M.L."/>
            <person name="Lucas S."/>
            <person name="Han J."/>
            <person name="Pennacchio L."/>
            <person name="Nolan M."/>
            <person name="Pitluck S."/>
            <person name="Woyke T."/>
            <person name="Goodwin L."/>
            <person name="Palumbo A.V."/>
            <person name="Elias D.A."/>
        </authorList>
    </citation>
    <scope>NUCLEOTIDE SEQUENCE [LARGE SCALE GENOMIC DNA]</scope>
    <source>
        <strain evidence="6 7">Walvis Bay</strain>
    </source>
</reference>
<dbReference type="eggNOG" id="COG0517">
    <property type="taxonomic scope" value="Bacteria"/>
</dbReference>
<dbReference type="Gene3D" id="3.10.580.10">
    <property type="entry name" value="CBS-domain"/>
    <property type="match status" value="1"/>
</dbReference>
<organism evidence="6 7">
    <name type="scientific">Desulfocurvibacter africanus subsp. africanus str. Walvis Bay</name>
    <dbReference type="NCBI Taxonomy" id="690850"/>
    <lineage>
        <taxon>Bacteria</taxon>
        <taxon>Pseudomonadati</taxon>
        <taxon>Thermodesulfobacteriota</taxon>
        <taxon>Desulfovibrionia</taxon>
        <taxon>Desulfovibrionales</taxon>
        <taxon>Desulfovibrionaceae</taxon>
        <taxon>Desulfocurvibacter</taxon>
    </lineage>
</organism>
<dbReference type="Proteomes" id="UP000007844">
    <property type="component" value="Chromosome"/>
</dbReference>
<dbReference type="SMART" id="SM00267">
    <property type="entry name" value="GGDEF"/>
    <property type="match status" value="1"/>
</dbReference>
<dbReference type="PANTHER" id="PTHR33121">
    <property type="entry name" value="CYCLIC DI-GMP PHOSPHODIESTERASE PDEF"/>
    <property type="match status" value="1"/>
</dbReference>
<evidence type="ECO:0000259" key="3">
    <source>
        <dbReference type="PROSITE" id="PS50883"/>
    </source>
</evidence>
<dbReference type="CDD" id="cd04598">
    <property type="entry name" value="CBS_pair_GGDEF_EAL"/>
    <property type="match status" value="1"/>
</dbReference>
<dbReference type="PROSITE" id="PS50887">
    <property type="entry name" value="GGDEF"/>
    <property type="match status" value="1"/>
</dbReference>
<dbReference type="CDD" id="cd01948">
    <property type="entry name" value="EAL"/>
    <property type="match status" value="1"/>
</dbReference>
<evidence type="ECO:0000259" key="5">
    <source>
        <dbReference type="PROSITE" id="PS51371"/>
    </source>
</evidence>
<dbReference type="Gene3D" id="3.30.70.270">
    <property type="match status" value="1"/>
</dbReference>
<dbReference type="RefSeq" id="WP_014259132.1">
    <property type="nucleotide sequence ID" value="NC_016629.1"/>
</dbReference>
<dbReference type="InterPro" id="IPR046342">
    <property type="entry name" value="CBS_dom_sf"/>
</dbReference>
<dbReference type="Pfam" id="PF00571">
    <property type="entry name" value="CBS"/>
    <property type="match status" value="2"/>
</dbReference>
<dbReference type="KEGG" id="daf:Desaf_0968"/>
<dbReference type="Pfam" id="PF00990">
    <property type="entry name" value="GGDEF"/>
    <property type="match status" value="1"/>
</dbReference>
<dbReference type="PROSITE" id="PS51371">
    <property type="entry name" value="CBS"/>
    <property type="match status" value="2"/>
</dbReference>
<feature type="domain" description="CBS" evidence="5">
    <location>
        <begin position="459"/>
        <end position="517"/>
    </location>
</feature>
<keyword evidence="7" id="KW-1185">Reference proteome</keyword>
<dbReference type="GO" id="GO:0071111">
    <property type="term" value="F:cyclic-guanylate-specific phosphodiesterase activity"/>
    <property type="evidence" value="ECO:0007669"/>
    <property type="project" value="InterPro"/>
</dbReference>
<dbReference type="InterPro" id="IPR050706">
    <property type="entry name" value="Cyclic-di-GMP_PDE-like"/>
</dbReference>